<evidence type="ECO:0000313" key="1">
    <source>
        <dbReference type="EMBL" id="KAJ2867360.1"/>
    </source>
</evidence>
<sequence length="154" mass="16828">MLETSAIDAANEAYVSSVSAISASTHAGEVADSVETRAVVAIIEAKAAAAAVAEARAARDIVRAAPNPDDIFLESEFPKFGMEGTLEGCHNNAASLGYLLGESEKARETMTKFEERFEAFQEIIYKDCEWVSGGRYFKMEDITRARCYELNCLR</sequence>
<evidence type="ECO:0000313" key="2">
    <source>
        <dbReference type="Proteomes" id="UP001140074"/>
    </source>
</evidence>
<gene>
    <name evidence="1" type="ORF">GGH94_000880</name>
</gene>
<protein>
    <submittedName>
        <fullName evidence="1">Uncharacterized protein</fullName>
    </submittedName>
</protein>
<reference evidence="1" key="1">
    <citation type="submission" date="2022-07" db="EMBL/GenBank/DDBJ databases">
        <title>Phylogenomic reconstructions and comparative analyses of Kickxellomycotina fungi.</title>
        <authorList>
            <person name="Reynolds N.K."/>
            <person name="Stajich J.E."/>
            <person name="Barry K."/>
            <person name="Grigoriev I.V."/>
            <person name="Crous P."/>
            <person name="Smith M.E."/>
        </authorList>
    </citation>
    <scope>NUCLEOTIDE SEQUENCE</scope>
    <source>
        <strain evidence="1">RSA 476</strain>
    </source>
</reference>
<keyword evidence="2" id="KW-1185">Reference proteome</keyword>
<comment type="caution">
    <text evidence="1">The sequence shown here is derived from an EMBL/GenBank/DDBJ whole genome shotgun (WGS) entry which is preliminary data.</text>
</comment>
<accession>A0A9W8M6X7</accession>
<organism evidence="1 2">
    <name type="scientific">Coemansia aciculifera</name>
    <dbReference type="NCBI Taxonomy" id="417176"/>
    <lineage>
        <taxon>Eukaryota</taxon>
        <taxon>Fungi</taxon>
        <taxon>Fungi incertae sedis</taxon>
        <taxon>Zoopagomycota</taxon>
        <taxon>Kickxellomycotina</taxon>
        <taxon>Kickxellomycetes</taxon>
        <taxon>Kickxellales</taxon>
        <taxon>Kickxellaceae</taxon>
        <taxon>Coemansia</taxon>
    </lineage>
</organism>
<dbReference type="Proteomes" id="UP001140074">
    <property type="component" value="Unassembled WGS sequence"/>
</dbReference>
<dbReference type="AlphaFoldDB" id="A0A9W8M6X7"/>
<dbReference type="EMBL" id="JANBUY010000020">
    <property type="protein sequence ID" value="KAJ2867360.1"/>
    <property type="molecule type" value="Genomic_DNA"/>
</dbReference>
<name>A0A9W8M6X7_9FUNG</name>
<proteinExistence type="predicted"/>